<feature type="transmembrane region" description="Helical" evidence="6">
    <location>
        <begin position="1892"/>
        <end position="1910"/>
    </location>
</feature>
<dbReference type="PANTHER" id="PTHR34819">
    <property type="entry name" value="LARGE CYSTEINE-RICH PERIPLASMIC PROTEIN OMCB"/>
    <property type="match status" value="1"/>
</dbReference>
<keyword evidence="6" id="KW-1133">Transmembrane helix</keyword>
<organism evidence="9 10">
    <name type="scientific">Kitasatospora kazusensis</name>
    <dbReference type="NCBI Taxonomy" id="407974"/>
    <lineage>
        <taxon>Bacteria</taxon>
        <taxon>Bacillati</taxon>
        <taxon>Actinomycetota</taxon>
        <taxon>Actinomycetes</taxon>
        <taxon>Kitasatosporales</taxon>
        <taxon>Streptomycetaceae</taxon>
        <taxon>Kitasatospora</taxon>
    </lineage>
</organism>
<dbReference type="RefSeq" id="WP_344464387.1">
    <property type="nucleotide sequence ID" value="NZ_BAAANT010000012.1"/>
</dbReference>
<feature type="compositionally biased region" description="Low complexity" evidence="5">
    <location>
        <begin position="882"/>
        <end position="895"/>
    </location>
</feature>
<keyword evidence="3 7" id="KW-0732">Signal</keyword>
<keyword evidence="6" id="KW-0812">Transmembrane</keyword>
<dbReference type="EMBL" id="BAAANT010000012">
    <property type="protein sequence ID" value="GAA2142108.1"/>
    <property type="molecule type" value="Genomic_DNA"/>
</dbReference>
<dbReference type="InterPro" id="IPR019931">
    <property type="entry name" value="LPXTG_anchor"/>
</dbReference>
<evidence type="ECO:0000256" key="7">
    <source>
        <dbReference type="SAM" id="SignalP"/>
    </source>
</evidence>
<dbReference type="Pfam" id="PF19407">
    <property type="entry name" value="DUF5979"/>
    <property type="match status" value="5"/>
</dbReference>
<dbReference type="NCBIfam" id="TIGR01451">
    <property type="entry name" value="B_ant_repeat"/>
    <property type="match status" value="1"/>
</dbReference>
<reference evidence="9 10" key="1">
    <citation type="journal article" date="2019" name="Int. J. Syst. Evol. Microbiol.">
        <title>The Global Catalogue of Microorganisms (GCM) 10K type strain sequencing project: providing services to taxonomists for standard genome sequencing and annotation.</title>
        <authorList>
            <consortium name="The Broad Institute Genomics Platform"/>
            <consortium name="The Broad Institute Genome Sequencing Center for Infectious Disease"/>
            <person name="Wu L."/>
            <person name="Ma J."/>
        </authorList>
    </citation>
    <scope>NUCLEOTIDE SEQUENCE [LARGE SCALE GENOMIC DNA]</scope>
    <source>
        <strain evidence="9 10">JCM 14560</strain>
    </source>
</reference>
<dbReference type="InterPro" id="IPR047589">
    <property type="entry name" value="DUF11_rpt"/>
</dbReference>
<evidence type="ECO:0000313" key="9">
    <source>
        <dbReference type="EMBL" id="GAA2142108.1"/>
    </source>
</evidence>
<keyword evidence="1" id="KW-0134">Cell wall</keyword>
<dbReference type="PROSITE" id="PS50847">
    <property type="entry name" value="GRAM_POS_ANCHORING"/>
    <property type="match status" value="1"/>
</dbReference>
<dbReference type="PANTHER" id="PTHR34819:SF3">
    <property type="entry name" value="CELL SURFACE PROTEIN"/>
    <property type="match status" value="1"/>
</dbReference>
<evidence type="ECO:0000313" key="10">
    <source>
        <dbReference type="Proteomes" id="UP001422759"/>
    </source>
</evidence>
<keyword evidence="10" id="KW-1185">Reference proteome</keyword>
<feature type="domain" description="Gram-positive cocci surface proteins LPxTG" evidence="8">
    <location>
        <begin position="1884"/>
        <end position="1915"/>
    </location>
</feature>
<dbReference type="Proteomes" id="UP001422759">
    <property type="component" value="Unassembled WGS sequence"/>
</dbReference>
<evidence type="ECO:0000256" key="6">
    <source>
        <dbReference type="SAM" id="Phobius"/>
    </source>
</evidence>
<dbReference type="InterPro" id="IPR046022">
    <property type="entry name" value="DUF5979"/>
</dbReference>
<keyword evidence="2" id="KW-0964">Secreted</keyword>
<dbReference type="InterPro" id="IPR051172">
    <property type="entry name" value="Chlamydia_OmcB"/>
</dbReference>
<feature type="region of interest" description="Disordered" evidence="5">
    <location>
        <begin position="564"/>
        <end position="583"/>
    </location>
</feature>
<keyword evidence="6" id="KW-0472">Membrane</keyword>
<gene>
    <name evidence="9" type="ORF">GCM10009760_26920</name>
</gene>
<accession>A0ABN2ZH04</accession>
<evidence type="ECO:0000256" key="4">
    <source>
        <dbReference type="ARBA" id="ARBA00023088"/>
    </source>
</evidence>
<evidence type="ECO:0000259" key="8">
    <source>
        <dbReference type="PROSITE" id="PS50847"/>
    </source>
</evidence>
<proteinExistence type="predicted"/>
<feature type="signal peptide" evidence="7">
    <location>
        <begin position="1"/>
        <end position="27"/>
    </location>
</feature>
<protein>
    <recommendedName>
        <fullName evidence="8">Gram-positive cocci surface proteins LPxTG domain-containing protein</fullName>
    </recommendedName>
</protein>
<name>A0ABN2ZH04_9ACTN</name>
<comment type="caution">
    <text evidence="9">The sequence shown here is derived from an EMBL/GenBank/DDBJ whole genome shotgun (WGS) entry which is preliminary data.</text>
</comment>
<evidence type="ECO:0000256" key="5">
    <source>
        <dbReference type="SAM" id="MobiDB-lite"/>
    </source>
</evidence>
<evidence type="ECO:0000256" key="2">
    <source>
        <dbReference type="ARBA" id="ARBA00022525"/>
    </source>
</evidence>
<sequence length="1915" mass="196247">MHRSTGIVRVLALALALLVPAAGPALAAGPAAPRAGGPVLTLGKTVEGAPDPLLPGSAFAYRLTLSCSSLSVSCLNAVAEDVLPPEFDVTDLPKSSATQTVTYDAATRRLRIQFKQPLASPPNPAGSVGLAAGTTADVSIAMRVPPTGPLKDGDSVTNTATAAADNASQVIASVTQTVRIPKDVDAAATKSWAPGSDVALSDGVSTVTLGVRNTSNGTAVIPEVQVEDSSRDTFDHFDLADVGPVTRFPAGADRVTVLVCTKPIGSPCKDSELIAGTATAGPALTLPDGVSAGQVTGVRFEFTDAAGGALPFDNTGGSVQFKLKLRDTVRSTGAELSPAQRRTVRNCALPGVVSGKYTIVGVDACADHDILPNIATVDLGKQYFPDADGTFGQNGRVVLGEKSPVSAVVTARNTSPFPVSTMTITEPSDSASSEFEKLDVSTLKVDFPPGATNATLTVTCRDGSTPAPVTLTPPPVSRTLPAGCPAGSPPKRISVTFRGESGGVGTIAQGATGRLGVHGTLNAKVDAGDLRDGVTDCADGSTGSPVNGAGSTAGTACATVRVEERKEDGRGVKSASQSEIPPGQPVTYTLGLVNDGNVLLPNVLISDPPDPKAAGNAFDSLRITAVSFGASPQTLPLALQLYDPSTGGWVTYVNGDNALLARAKGVRLLAPDGLPVGATMRADITVQLRAGVTSGKLKNCFSTSIGGKQTATPTCSQDVTVGPARSGASLQKTLSPTSVTRPVTGLAPQPVAVRLTALNTGNLSLSRLVVTDTDPAFFDAVDLVRLDGVTFPRGADRVRVDVCTTGCTATPPVFVDGTVSASTTPGLPAGIAAADVQGVRVTFSSSSGGYDLVPATGPPGGGSCPNSSVCLTVRPRTGLRSAPATPIPATIPDTASGAGESRLQTPGGTFPIPPSTATLTVTQGTTRLKVEKSPAQTVLGPGTPAPFTLNITDTGSDRLTDLVVVDEVPNGLRFDDTYNGGAGMPYRIDYQLPAGATKPADVRFEPVRDATGRITKLVWRFPGWTMFPTAQVAITYQVKLVGGVAAGTRIPNVFGAGSETQGGLVCDPSSPRLGQVTDDPRYGPGTFCTSSAEVTTRSGVAFDAAKWVAGDPGLGFREVNTGTAVPIGDPRCPTLAVAGVTYTRYPCIALVRPGQRFSYHLRIENTGTEPASSLRLLDVLPAPRDTGVLLGGDQRGTEWDTVPRLVGAAVYTGTGTAALTYSTVTNPCGRQVPTPARACNPASWDAAATPKATALEARVDFPAGFAPGTTVSIGMTLDAPPDLTRPGYPSVAWNSFAHSETVTTGGKQVVLPVTEPPKAGVGLVFGNLRILKDVQDPPAGVPVGPFTAAYSCALTAADGSTTTVRTGSGEFGAARPLELAGVPAGAVCRIWETDPAGARSDHLGEDNAIVLTVDPAPDATTAQTGTVTNHFPRRDLLIVKRVTGMAAHEVGTGPFTIRVDCTFRGTRLPDYPQDLVFAGDGAQSLTDLPEGSLCDVTEPGTGGASKVTIEATSTSRVVVDYTVPGNDLPVPGPPTPGGTATAIVTNEFATGSLRITKQLTGPGAEHADRPFRFGVLCDFDGRPGVVARALELRAPKLEGVLTDLPVGAVCTVTETDNGGADGTPPPVGRVVITEGENNVATASLDNTFSVGSLALHKQLTGPGAELPALRAASFGLHVICRREGADSEGNPRLVTVLDRTYQVTGGQTLQVPVPLPIGTRCWAAEPDPRGASSTVIDHPDAGQAAVVTLDTPAITITAVNDYRAGWLRLAKTVTGTGTPAHDFRLELTCDLPGTPPLSLVDHRPYVLTAGQVLEVTDLGAALPATARCYVTEPDHAGATSVTIEHGDAAHALPLNPTDPTQLTVVNDYTPAVVPPRPPVPVRPLPATGADPLPALLASALALALGLLLRLRTRRR</sequence>
<evidence type="ECO:0000256" key="1">
    <source>
        <dbReference type="ARBA" id="ARBA00022512"/>
    </source>
</evidence>
<keyword evidence="4" id="KW-0572">Peptidoglycan-anchor</keyword>
<feature type="region of interest" description="Disordered" evidence="5">
    <location>
        <begin position="881"/>
        <end position="914"/>
    </location>
</feature>
<evidence type="ECO:0000256" key="3">
    <source>
        <dbReference type="ARBA" id="ARBA00022729"/>
    </source>
</evidence>
<feature type="chain" id="PRO_5047082138" description="Gram-positive cocci surface proteins LPxTG domain-containing protein" evidence="7">
    <location>
        <begin position="28"/>
        <end position="1915"/>
    </location>
</feature>